<comment type="caution">
    <text evidence="1">The sequence shown here is derived from an EMBL/GenBank/DDBJ whole genome shotgun (WGS) entry which is preliminary data.</text>
</comment>
<protein>
    <submittedName>
        <fullName evidence="1">Uncharacterized protein</fullName>
    </submittedName>
</protein>
<proteinExistence type="predicted"/>
<reference evidence="1 2" key="1">
    <citation type="submission" date="2013-02" db="EMBL/GenBank/DDBJ databases">
        <title>Insights into archaeal evolution and symbiosis from the genomes of a Nanoarchaeon and its crenarchaeal host from Yellowstone National Park.</title>
        <authorList>
            <person name="Podar M."/>
            <person name="Makarova K.S."/>
            <person name="Graham D.E."/>
            <person name="Wolf Y.I."/>
            <person name="Koonin E.V."/>
            <person name="Reysenbach A.-L."/>
        </authorList>
    </citation>
    <scope>NUCLEOTIDE SEQUENCE [LARGE SCALE GENOMIC DNA]</scope>
</reference>
<gene>
    <name evidence="1" type="ORF">Nst1_488</name>
</gene>
<dbReference type="Proteomes" id="UP000053279">
    <property type="component" value="Unassembled WGS sequence"/>
</dbReference>
<organism evidence="1 2">
    <name type="scientific">Nanobsidianus stetteri</name>
    <dbReference type="NCBI Taxonomy" id="1294122"/>
    <lineage>
        <taxon>Archaea</taxon>
        <taxon>Nanobdellota</taxon>
        <taxon>Candidatus Nanoarchaeia</taxon>
        <taxon>Nanoarchaeales</taxon>
        <taxon>Nanopusillaceae</taxon>
        <taxon>Candidatus Nanobsidianus</taxon>
    </lineage>
</organism>
<accession>R1FT92</accession>
<dbReference type="AlphaFoldDB" id="R1FT92"/>
<sequence length="334" mass="39178">MTTDKYGLYDIIKEAHKEFKEYLKRTGIEIKGVRLRILESSKLLSELYYMIKTYKKDKLKQKLNTIDKILLEQISNYDNIYIINEKNLKEFYIGEIYLLKQIYNTDDINELNKKILEDIIHSIENSKPLAIGVPETKEIYIIKDRLEKSIDETLYRVDLININRPSIIRLGSPIFDVASAPLYTDGKNIKKDIAKAIAVNVKIHEEEHFIFNIEELANPELSVSALQYITYIDMYNLLEHSKTYEIIEENIIKCKNYIWNLATMDYFAAMGNFPKRLLKDYINALRRASYDLGYCYASIIIDRNKESLCLNIKDVIKEVRNLSTLDAVTKIAYY</sequence>
<evidence type="ECO:0000313" key="1">
    <source>
        <dbReference type="EMBL" id="EOD42330.1"/>
    </source>
</evidence>
<keyword evidence="2" id="KW-1185">Reference proteome</keyword>
<dbReference type="EMBL" id="APJZ01000004">
    <property type="protein sequence ID" value="EOD42330.1"/>
    <property type="molecule type" value="Genomic_DNA"/>
</dbReference>
<name>R1FT92_NANST</name>
<evidence type="ECO:0000313" key="2">
    <source>
        <dbReference type="Proteomes" id="UP000053279"/>
    </source>
</evidence>